<keyword evidence="1" id="KW-1133">Transmembrane helix</keyword>
<evidence type="ECO:0000313" key="4">
    <source>
        <dbReference type="Proteomes" id="UP000001307"/>
    </source>
</evidence>
<dbReference type="InParanoid" id="E4WVY8"/>
<keyword evidence="4" id="KW-1185">Reference proteome</keyword>
<gene>
    <name evidence="3" type="ORF">GSOID_T00009047001</name>
</gene>
<reference evidence="3" key="1">
    <citation type="journal article" date="2010" name="Science">
        <title>Plasticity of animal genome architecture unmasked by rapid evolution of a pelagic tunicate.</title>
        <authorList>
            <person name="Denoeud F."/>
            <person name="Henriet S."/>
            <person name="Mungpakdee S."/>
            <person name="Aury J.M."/>
            <person name="Da Silva C."/>
            <person name="Brinkmann H."/>
            <person name="Mikhaleva J."/>
            <person name="Olsen L.C."/>
            <person name="Jubin C."/>
            <person name="Canestro C."/>
            <person name="Bouquet J.M."/>
            <person name="Danks G."/>
            <person name="Poulain J."/>
            <person name="Campsteijn C."/>
            <person name="Adamski M."/>
            <person name="Cross I."/>
            <person name="Yadetie F."/>
            <person name="Muffato M."/>
            <person name="Louis A."/>
            <person name="Butcher S."/>
            <person name="Tsagkogeorga G."/>
            <person name="Konrad A."/>
            <person name="Singh S."/>
            <person name="Jensen M.F."/>
            <person name="Cong E.H."/>
            <person name="Eikeseth-Otteraa H."/>
            <person name="Noel B."/>
            <person name="Anthouard V."/>
            <person name="Porcel B.M."/>
            <person name="Kachouri-Lafond R."/>
            <person name="Nishino A."/>
            <person name="Ugolini M."/>
            <person name="Chourrout P."/>
            <person name="Nishida H."/>
            <person name="Aasland R."/>
            <person name="Huzurbazar S."/>
            <person name="Westhof E."/>
            <person name="Delsuc F."/>
            <person name="Lehrach H."/>
            <person name="Reinhardt R."/>
            <person name="Weissenbach J."/>
            <person name="Roy S.W."/>
            <person name="Artiguenave F."/>
            <person name="Postlethwait J.H."/>
            <person name="Manak J.R."/>
            <person name="Thompson E.M."/>
            <person name="Jaillon O."/>
            <person name="Du Pasquier L."/>
            <person name="Boudinot P."/>
            <person name="Liberles D.A."/>
            <person name="Volff J.N."/>
            <person name="Philippe H."/>
            <person name="Lenhard B."/>
            <person name="Roest Crollius H."/>
            <person name="Wincker P."/>
            <person name="Chourrout D."/>
        </authorList>
    </citation>
    <scope>NUCLEOTIDE SEQUENCE [LARGE SCALE GENOMIC DNA]</scope>
</reference>
<keyword evidence="1" id="KW-0812">Transmembrane</keyword>
<evidence type="ECO:0000256" key="1">
    <source>
        <dbReference type="SAM" id="Phobius"/>
    </source>
</evidence>
<feature type="transmembrane region" description="Helical" evidence="1">
    <location>
        <begin position="140"/>
        <end position="163"/>
    </location>
</feature>
<feature type="signal peptide" evidence="2">
    <location>
        <begin position="1"/>
        <end position="21"/>
    </location>
</feature>
<organism evidence="3">
    <name type="scientific">Oikopleura dioica</name>
    <name type="common">Tunicate</name>
    <dbReference type="NCBI Taxonomy" id="34765"/>
    <lineage>
        <taxon>Eukaryota</taxon>
        <taxon>Metazoa</taxon>
        <taxon>Chordata</taxon>
        <taxon>Tunicata</taxon>
        <taxon>Appendicularia</taxon>
        <taxon>Copelata</taxon>
        <taxon>Oikopleuridae</taxon>
        <taxon>Oikopleura</taxon>
    </lineage>
</organism>
<feature type="chain" id="PRO_5003192429" evidence="2">
    <location>
        <begin position="22"/>
        <end position="183"/>
    </location>
</feature>
<evidence type="ECO:0000313" key="3">
    <source>
        <dbReference type="EMBL" id="CBY21291.1"/>
    </source>
</evidence>
<evidence type="ECO:0000256" key="2">
    <source>
        <dbReference type="SAM" id="SignalP"/>
    </source>
</evidence>
<accession>E4WVY8</accession>
<dbReference type="EMBL" id="FN653017">
    <property type="protein sequence ID" value="CBY21291.1"/>
    <property type="molecule type" value="Genomic_DNA"/>
</dbReference>
<keyword evidence="2" id="KW-0732">Signal</keyword>
<proteinExistence type="predicted"/>
<name>E4WVY8_OIKDI</name>
<sequence>MNIVFRFIAILCTLFPARASADPLKWYPSSVHSFIEQKLGSSAIITACIHERWTNFTLFYMPYNNSTGFKHRKKLTTFLDTSEIVLKLKEKLAARFEPGFEEIEIAISNIQLSDEGFYFHEVDDVKYYSTWIIVLSYEPLLLQAAVLFGVLAFFALLCTCGWWREKQYQKSRRKKLLYIKNLH</sequence>
<dbReference type="AlphaFoldDB" id="E4WVY8"/>
<keyword evidence="1" id="KW-0472">Membrane</keyword>
<dbReference type="Proteomes" id="UP000001307">
    <property type="component" value="Unassembled WGS sequence"/>
</dbReference>
<dbReference type="OrthoDB" id="10354765at2759"/>
<protein>
    <submittedName>
        <fullName evidence="3">Uncharacterized protein</fullName>
    </submittedName>
</protein>